<organism evidence="1 2">
    <name type="scientific">Pristionchus entomophagus</name>
    <dbReference type="NCBI Taxonomy" id="358040"/>
    <lineage>
        <taxon>Eukaryota</taxon>
        <taxon>Metazoa</taxon>
        <taxon>Ecdysozoa</taxon>
        <taxon>Nematoda</taxon>
        <taxon>Chromadorea</taxon>
        <taxon>Rhabditida</taxon>
        <taxon>Rhabditina</taxon>
        <taxon>Diplogasteromorpha</taxon>
        <taxon>Diplogasteroidea</taxon>
        <taxon>Neodiplogasteridae</taxon>
        <taxon>Pristionchus</taxon>
    </lineage>
</organism>
<accession>A0AAV5SAV0</accession>
<evidence type="ECO:0000313" key="1">
    <source>
        <dbReference type="EMBL" id="GMS78329.1"/>
    </source>
</evidence>
<dbReference type="EMBL" id="BTSX01000001">
    <property type="protein sequence ID" value="GMS78329.1"/>
    <property type="molecule type" value="Genomic_DNA"/>
</dbReference>
<feature type="non-terminal residue" evidence="1">
    <location>
        <position position="1"/>
    </location>
</feature>
<sequence length="201" mass="22285">ICRHDLMEIILRKDLEADFLLNGDEPECSPTYRTFREYDGYITTVKTWTLPLIDGSGPCGLRFVPDAPGSAQGLYSVTIFGPDRQRQASCTRTAPLNTVGAHIYMEVLTPNVVKLEPLNGTVEVQRKATISASFRHQFNSTASISLHPLQCWLINERSQKKRLVIDRGCPLLIAGGKRTIVSIGSESADEATGDHPHVFFN</sequence>
<feature type="non-terminal residue" evidence="1">
    <location>
        <position position="201"/>
    </location>
</feature>
<proteinExistence type="predicted"/>
<protein>
    <submittedName>
        <fullName evidence="1">Uncharacterized protein</fullName>
    </submittedName>
</protein>
<reference evidence="1" key="1">
    <citation type="submission" date="2023-10" db="EMBL/GenBank/DDBJ databases">
        <title>Genome assembly of Pristionchus species.</title>
        <authorList>
            <person name="Yoshida K."/>
            <person name="Sommer R.J."/>
        </authorList>
    </citation>
    <scope>NUCLEOTIDE SEQUENCE</scope>
    <source>
        <strain evidence="1">RS0144</strain>
    </source>
</reference>
<dbReference type="AlphaFoldDB" id="A0AAV5SAV0"/>
<keyword evidence="2" id="KW-1185">Reference proteome</keyword>
<evidence type="ECO:0000313" key="2">
    <source>
        <dbReference type="Proteomes" id="UP001432027"/>
    </source>
</evidence>
<gene>
    <name evidence="1" type="ORF">PENTCL1PPCAC_504</name>
</gene>
<name>A0AAV5SAV0_9BILA</name>
<comment type="caution">
    <text evidence="1">The sequence shown here is derived from an EMBL/GenBank/DDBJ whole genome shotgun (WGS) entry which is preliminary data.</text>
</comment>
<dbReference type="Proteomes" id="UP001432027">
    <property type="component" value="Unassembled WGS sequence"/>
</dbReference>